<evidence type="ECO:0000313" key="1">
    <source>
        <dbReference type="EMBL" id="MBM7585790.1"/>
    </source>
</evidence>
<dbReference type="Proteomes" id="UP001646157">
    <property type="component" value="Unassembled WGS sequence"/>
</dbReference>
<dbReference type="InterPro" id="IPR022258">
    <property type="entry name" value="Flagellar_operon_YvyF"/>
</dbReference>
<organism evidence="1 2">
    <name type="scientific">Rossellomorea pakistanensis</name>
    <dbReference type="NCBI Taxonomy" id="992288"/>
    <lineage>
        <taxon>Bacteria</taxon>
        <taxon>Bacillati</taxon>
        <taxon>Bacillota</taxon>
        <taxon>Bacilli</taxon>
        <taxon>Bacillales</taxon>
        <taxon>Bacillaceae</taxon>
        <taxon>Rossellomorea</taxon>
    </lineage>
</organism>
<name>A0ABS2ND94_9BACI</name>
<dbReference type="RefSeq" id="WP_205172451.1">
    <property type="nucleotide sequence ID" value="NZ_JAFBDZ010000002.1"/>
</dbReference>
<dbReference type="EMBL" id="JAFBDZ010000002">
    <property type="protein sequence ID" value="MBM7585790.1"/>
    <property type="molecule type" value="Genomic_DNA"/>
</dbReference>
<sequence length="139" mass="16463">MGELLNCPTCNDIFIKNQFRDVCDQCYKEEEKMYEAVYQFLRKRENRAATIERVVEITGVDEQLIHKWVKKRRLQPAHFPNMGYPCDNCGKIINKGKICDECTSGFKHDVQSFQAQEEWKESLGKNNKKTYYSRGLNRR</sequence>
<keyword evidence="1" id="KW-0969">Cilium</keyword>
<dbReference type="NCBIfam" id="TIGR03826">
    <property type="entry name" value="YvyF"/>
    <property type="match status" value="1"/>
</dbReference>
<reference evidence="1 2" key="1">
    <citation type="submission" date="2021-01" db="EMBL/GenBank/DDBJ databases">
        <title>Genomic Encyclopedia of Type Strains, Phase IV (KMG-IV): sequencing the most valuable type-strain genomes for metagenomic binning, comparative biology and taxonomic classification.</title>
        <authorList>
            <person name="Goeker M."/>
        </authorList>
    </citation>
    <scope>NUCLEOTIDE SEQUENCE [LARGE SCALE GENOMIC DNA]</scope>
    <source>
        <strain evidence="1 2">DSM 24834</strain>
    </source>
</reference>
<keyword evidence="2" id="KW-1185">Reference proteome</keyword>
<gene>
    <name evidence="1" type="ORF">JOC86_002332</name>
</gene>
<evidence type="ECO:0000313" key="2">
    <source>
        <dbReference type="Proteomes" id="UP001646157"/>
    </source>
</evidence>
<keyword evidence="1" id="KW-0966">Cell projection</keyword>
<proteinExistence type="predicted"/>
<comment type="caution">
    <text evidence="1">The sequence shown here is derived from an EMBL/GenBank/DDBJ whole genome shotgun (WGS) entry which is preliminary data.</text>
</comment>
<keyword evidence="1" id="KW-0282">Flagellum</keyword>
<protein>
    <submittedName>
        <fullName evidence="1">Flagellar operon protein (TIGR03826 family)</fullName>
    </submittedName>
</protein>
<accession>A0ABS2ND94</accession>